<feature type="region of interest" description="Disordered" evidence="6">
    <location>
        <begin position="1"/>
        <end position="59"/>
    </location>
</feature>
<gene>
    <name evidence="9" type="ORF">FLP23_10120</name>
</gene>
<evidence type="ECO:0000313" key="10">
    <source>
        <dbReference type="Proteomes" id="UP000322159"/>
    </source>
</evidence>
<dbReference type="Pfam" id="PF08281">
    <property type="entry name" value="Sigma70_r4_2"/>
    <property type="match status" value="1"/>
</dbReference>
<proteinExistence type="inferred from homology"/>
<dbReference type="InterPro" id="IPR013324">
    <property type="entry name" value="RNA_pol_sigma_r3/r4-like"/>
</dbReference>
<dbReference type="GO" id="GO:0016987">
    <property type="term" value="F:sigma factor activity"/>
    <property type="evidence" value="ECO:0007669"/>
    <property type="project" value="UniProtKB-KW"/>
</dbReference>
<organism evidence="9 10">
    <name type="scientific">Protaetiibacter larvae</name>
    <dbReference type="NCBI Taxonomy" id="2592654"/>
    <lineage>
        <taxon>Bacteria</taxon>
        <taxon>Bacillati</taxon>
        <taxon>Actinomycetota</taxon>
        <taxon>Actinomycetes</taxon>
        <taxon>Micrococcales</taxon>
        <taxon>Microbacteriaceae</taxon>
        <taxon>Protaetiibacter</taxon>
    </lineage>
</organism>
<dbReference type="OrthoDB" id="4184921at2"/>
<dbReference type="InterPro" id="IPR039425">
    <property type="entry name" value="RNA_pol_sigma-70-like"/>
</dbReference>
<evidence type="ECO:0000259" key="7">
    <source>
        <dbReference type="Pfam" id="PF04542"/>
    </source>
</evidence>
<evidence type="ECO:0000256" key="4">
    <source>
        <dbReference type="ARBA" id="ARBA00023125"/>
    </source>
</evidence>
<evidence type="ECO:0000256" key="6">
    <source>
        <dbReference type="SAM" id="MobiDB-lite"/>
    </source>
</evidence>
<dbReference type="SUPFAM" id="SSF88659">
    <property type="entry name" value="Sigma3 and sigma4 domains of RNA polymerase sigma factors"/>
    <property type="match status" value="1"/>
</dbReference>
<keyword evidence="10" id="KW-1185">Reference proteome</keyword>
<feature type="compositionally biased region" description="Low complexity" evidence="6">
    <location>
        <begin position="1"/>
        <end position="14"/>
    </location>
</feature>
<dbReference type="InterPro" id="IPR036388">
    <property type="entry name" value="WH-like_DNA-bd_sf"/>
</dbReference>
<keyword evidence="4" id="KW-0238">DNA-binding</keyword>
<dbReference type="GO" id="GO:0003677">
    <property type="term" value="F:DNA binding"/>
    <property type="evidence" value="ECO:0007669"/>
    <property type="project" value="UniProtKB-KW"/>
</dbReference>
<dbReference type="Proteomes" id="UP000322159">
    <property type="component" value="Chromosome"/>
</dbReference>
<reference evidence="9 10" key="1">
    <citation type="submission" date="2019-09" db="EMBL/GenBank/DDBJ databases">
        <title>Genome sequencing of strain KACC 19322.</title>
        <authorList>
            <person name="Heo J."/>
            <person name="Kim S.-J."/>
            <person name="Kim J.-S."/>
            <person name="Hong S.-B."/>
            <person name="Kwon S.-W."/>
        </authorList>
    </citation>
    <scope>NUCLEOTIDE SEQUENCE [LARGE SCALE GENOMIC DNA]</scope>
    <source>
        <strain evidence="9 10">KACC 19322</strain>
    </source>
</reference>
<accession>A0A5C1Y8V1</accession>
<dbReference type="PANTHER" id="PTHR43133">
    <property type="entry name" value="RNA POLYMERASE ECF-TYPE SIGMA FACTO"/>
    <property type="match status" value="1"/>
</dbReference>
<comment type="similarity">
    <text evidence="1">Belongs to the sigma-70 factor family. ECF subfamily.</text>
</comment>
<feature type="domain" description="RNA polymerase sigma factor 70 region 4 type 2" evidence="8">
    <location>
        <begin position="168"/>
        <end position="214"/>
    </location>
</feature>
<evidence type="ECO:0000256" key="5">
    <source>
        <dbReference type="ARBA" id="ARBA00023163"/>
    </source>
</evidence>
<evidence type="ECO:0000313" key="9">
    <source>
        <dbReference type="EMBL" id="QEO10331.1"/>
    </source>
</evidence>
<keyword evidence="2" id="KW-0805">Transcription regulation</keyword>
<dbReference type="AlphaFoldDB" id="A0A5C1Y8V1"/>
<dbReference type="PANTHER" id="PTHR43133:SF8">
    <property type="entry name" value="RNA POLYMERASE SIGMA FACTOR HI_1459-RELATED"/>
    <property type="match status" value="1"/>
</dbReference>
<evidence type="ECO:0000256" key="2">
    <source>
        <dbReference type="ARBA" id="ARBA00023015"/>
    </source>
</evidence>
<dbReference type="InterPro" id="IPR013249">
    <property type="entry name" value="RNA_pol_sigma70_r4_t2"/>
</dbReference>
<dbReference type="KEGG" id="lyk:FLP23_10120"/>
<protein>
    <submittedName>
        <fullName evidence="9">Sigma-70 family RNA polymerase sigma factor</fullName>
    </submittedName>
</protein>
<dbReference type="GO" id="GO:0006352">
    <property type="term" value="P:DNA-templated transcription initiation"/>
    <property type="evidence" value="ECO:0007669"/>
    <property type="project" value="InterPro"/>
</dbReference>
<dbReference type="InterPro" id="IPR013325">
    <property type="entry name" value="RNA_pol_sigma_r2"/>
</dbReference>
<dbReference type="CDD" id="cd06171">
    <property type="entry name" value="Sigma70_r4"/>
    <property type="match status" value="1"/>
</dbReference>
<dbReference type="Pfam" id="PF04542">
    <property type="entry name" value="Sigma70_r2"/>
    <property type="match status" value="1"/>
</dbReference>
<dbReference type="Gene3D" id="1.10.1740.10">
    <property type="match status" value="1"/>
</dbReference>
<evidence type="ECO:0000256" key="3">
    <source>
        <dbReference type="ARBA" id="ARBA00023082"/>
    </source>
</evidence>
<dbReference type="InterPro" id="IPR007627">
    <property type="entry name" value="RNA_pol_sigma70_r2"/>
</dbReference>
<keyword evidence="3" id="KW-0731">Sigma factor</keyword>
<evidence type="ECO:0000256" key="1">
    <source>
        <dbReference type="ARBA" id="ARBA00010641"/>
    </source>
</evidence>
<dbReference type="EMBL" id="CP043504">
    <property type="protein sequence ID" value="QEO10331.1"/>
    <property type="molecule type" value="Genomic_DNA"/>
</dbReference>
<dbReference type="NCBIfam" id="TIGR02937">
    <property type="entry name" value="sigma70-ECF"/>
    <property type="match status" value="1"/>
</dbReference>
<evidence type="ECO:0000259" key="8">
    <source>
        <dbReference type="Pfam" id="PF08281"/>
    </source>
</evidence>
<dbReference type="SUPFAM" id="SSF88946">
    <property type="entry name" value="Sigma2 domain of RNA polymerase sigma factors"/>
    <property type="match status" value="1"/>
</dbReference>
<feature type="domain" description="RNA polymerase sigma-70 region 2" evidence="7">
    <location>
        <begin position="73"/>
        <end position="138"/>
    </location>
</feature>
<sequence length="236" mass="25332">MSRSTARSMSTSASDIQISRPREMQRVRPTTLPERAAGTHDAGCARNVGSSNPAGRPQTGCMPDARAEFEDVYRRHLPAVSAYLARRVHRDDVEDLAADVFAIAWRKRAHVTAGEELPWLYRIAGYQVANHRRRAARRAGALGLLSAPDSAPAADILLDADPGLADAWRRLPARHREVLALVVLDEMPVAQAAIALGVSANAVSIRLHRARKALASELAGDAPGSASGERSLPSAT</sequence>
<dbReference type="Gene3D" id="1.10.10.10">
    <property type="entry name" value="Winged helix-like DNA-binding domain superfamily/Winged helix DNA-binding domain"/>
    <property type="match status" value="1"/>
</dbReference>
<dbReference type="InterPro" id="IPR014284">
    <property type="entry name" value="RNA_pol_sigma-70_dom"/>
</dbReference>
<keyword evidence="5" id="KW-0804">Transcription</keyword>
<name>A0A5C1Y8V1_9MICO</name>